<protein>
    <submittedName>
        <fullName evidence="8">Polysaccharide biosynthesis protein</fullName>
    </submittedName>
</protein>
<evidence type="ECO:0000256" key="1">
    <source>
        <dbReference type="ARBA" id="ARBA00004651"/>
    </source>
</evidence>
<comment type="caution">
    <text evidence="8">The sequence shown here is derived from an EMBL/GenBank/DDBJ whole genome shotgun (WGS) entry which is preliminary data.</text>
</comment>
<accession>A0A0G0F689</accession>
<feature type="transmembrane region" description="Helical" evidence="7">
    <location>
        <begin position="103"/>
        <end position="119"/>
    </location>
</feature>
<proteinExistence type="inferred from homology"/>
<feature type="transmembrane region" description="Helical" evidence="7">
    <location>
        <begin position="245"/>
        <end position="265"/>
    </location>
</feature>
<feature type="transmembrane region" description="Helical" evidence="7">
    <location>
        <begin position="372"/>
        <end position="392"/>
    </location>
</feature>
<reference evidence="8 9" key="1">
    <citation type="journal article" date="2015" name="Nature">
        <title>rRNA introns, odd ribosomes, and small enigmatic genomes across a large radiation of phyla.</title>
        <authorList>
            <person name="Brown C.T."/>
            <person name="Hug L.A."/>
            <person name="Thomas B.C."/>
            <person name="Sharon I."/>
            <person name="Castelle C.J."/>
            <person name="Singh A."/>
            <person name="Wilkins M.J."/>
            <person name="Williams K.H."/>
            <person name="Banfield J.F."/>
        </authorList>
    </citation>
    <scope>NUCLEOTIDE SEQUENCE [LARGE SCALE GENOMIC DNA]</scope>
</reference>
<dbReference type="PATRIC" id="fig|1618417.4.peg.1052"/>
<feature type="transmembrane region" description="Helical" evidence="7">
    <location>
        <begin position="398"/>
        <end position="418"/>
    </location>
</feature>
<evidence type="ECO:0000313" key="8">
    <source>
        <dbReference type="EMBL" id="KKQ14678.1"/>
    </source>
</evidence>
<keyword evidence="4 7" id="KW-0812">Transmembrane</keyword>
<feature type="transmembrane region" description="Helical" evidence="7">
    <location>
        <begin position="174"/>
        <end position="207"/>
    </location>
</feature>
<feature type="transmembrane region" description="Helical" evidence="7">
    <location>
        <begin position="430"/>
        <end position="447"/>
    </location>
</feature>
<comment type="similarity">
    <text evidence="2">Belongs to the polysaccharide synthase family.</text>
</comment>
<dbReference type="AlphaFoldDB" id="A0A0G0F689"/>
<keyword evidence="6 7" id="KW-0472">Membrane</keyword>
<dbReference type="Pfam" id="PF13440">
    <property type="entry name" value="Polysacc_synt_3"/>
    <property type="match status" value="1"/>
</dbReference>
<keyword evidence="5 7" id="KW-1133">Transmembrane helix</keyword>
<evidence type="ECO:0000256" key="3">
    <source>
        <dbReference type="ARBA" id="ARBA00022475"/>
    </source>
</evidence>
<feature type="transmembrane region" description="Helical" evidence="7">
    <location>
        <begin position="30"/>
        <end position="52"/>
    </location>
</feature>
<evidence type="ECO:0000256" key="2">
    <source>
        <dbReference type="ARBA" id="ARBA00007430"/>
    </source>
</evidence>
<feature type="transmembrane region" description="Helical" evidence="7">
    <location>
        <begin position="58"/>
        <end position="83"/>
    </location>
</feature>
<dbReference type="EMBL" id="LBSJ01000033">
    <property type="protein sequence ID" value="KKQ14678.1"/>
    <property type="molecule type" value="Genomic_DNA"/>
</dbReference>
<dbReference type="PANTHER" id="PTHR30250:SF10">
    <property type="entry name" value="LIPOPOLYSACCHARIDE BIOSYNTHESIS PROTEIN WZXC"/>
    <property type="match status" value="1"/>
</dbReference>
<evidence type="ECO:0000256" key="7">
    <source>
        <dbReference type="SAM" id="Phobius"/>
    </source>
</evidence>
<feature type="transmembrane region" description="Helical" evidence="7">
    <location>
        <begin position="305"/>
        <end position="328"/>
    </location>
</feature>
<feature type="transmembrane region" description="Helical" evidence="7">
    <location>
        <begin position="131"/>
        <end position="153"/>
    </location>
</feature>
<feature type="transmembrane region" description="Helical" evidence="7">
    <location>
        <begin position="453"/>
        <end position="477"/>
    </location>
</feature>
<evidence type="ECO:0000256" key="4">
    <source>
        <dbReference type="ARBA" id="ARBA00022692"/>
    </source>
</evidence>
<sequence>MEPTQDHLDPTAEISLETVKKRSVKGVVTLTARYFVLYGITAVAQIFLGVYLTRGEYGVFGVVSAAVNFFIYFSDIGLAAALIQKKEKPTQTDLKTTFTIQQVMVVTLLIILFLLTPKITESYGLSLQGKYLIYALGFGLMLSSLKTIPTVLLERQIEFGKIAISNILENLSYNIVLVLLAWKGFGVTSFTLAILTRGVIGVISMYILRPWKPGFAFSFTSLKKLLRYGLPYQFNSLIALFKDDGIALTLGKIIGLDAFGLLIWAQKWIQMPLRIFLDTITKVTFPAFARMQDEKEHLRATVTRSIFVICVLVFPSVAGMLITAPVILRVLPQYEKWLPALFPMALLSVNVLFASVTTQLTNLLNSIGKIKLTTVFMIMWAALTWILVPYLATKQGLTGAALGYALVGSSSVVVIFIVKRYVNFSLSQSAIRPLIATLAMSFVLLVLRPLLPFTLYSVLVLALTGISVYMVSLILLVGPTVIQDVKKAFKTLISR</sequence>
<keyword evidence="3" id="KW-1003">Cell membrane</keyword>
<dbReference type="InterPro" id="IPR050833">
    <property type="entry name" value="Poly_Biosynth_Transport"/>
</dbReference>
<name>A0A0G0F689_9BACT</name>
<evidence type="ECO:0000313" key="9">
    <source>
        <dbReference type="Proteomes" id="UP000034448"/>
    </source>
</evidence>
<evidence type="ECO:0000256" key="6">
    <source>
        <dbReference type="ARBA" id="ARBA00023136"/>
    </source>
</evidence>
<organism evidence="8 9">
    <name type="scientific">Candidatus Daviesbacteria bacterium GW2011_GWA1_36_8</name>
    <dbReference type="NCBI Taxonomy" id="1618417"/>
    <lineage>
        <taxon>Bacteria</taxon>
        <taxon>Candidatus Daviesiibacteriota</taxon>
    </lineage>
</organism>
<evidence type="ECO:0000256" key="5">
    <source>
        <dbReference type="ARBA" id="ARBA00022989"/>
    </source>
</evidence>
<dbReference type="GO" id="GO:0005886">
    <property type="term" value="C:plasma membrane"/>
    <property type="evidence" value="ECO:0007669"/>
    <property type="project" value="UniProtKB-SubCell"/>
</dbReference>
<gene>
    <name evidence="8" type="ORF">US28_C0033G0004</name>
</gene>
<dbReference type="PANTHER" id="PTHR30250">
    <property type="entry name" value="PST FAMILY PREDICTED COLANIC ACID TRANSPORTER"/>
    <property type="match status" value="1"/>
</dbReference>
<dbReference type="Proteomes" id="UP000034448">
    <property type="component" value="Unassembled WGS sequence"/>
</dbReference>
<feature type="transmembrane region" description="Helical" evidence="7">
    <location>
        <begin position="340"/>
        <end position="360"/>
    </location>
</feature>
<comment type="subcellular location">
    <subcellularLocation>
        <location evidence="1">Cell membrane</location>
        <topology evidence="1">Multi-pass membrane protein</topology>
    </subcellularLocation>
</comment>